<dbReference type="InterPro" id="IPR008333">
    <property type="entry name" value="Cbr1-like_FAD-bd_dom"/>
</dbReference>
<evidence type="ECO:0000313" key="2">
    <source>
        <dbReference type="EMBL" id="OGK15196.1"/>
    </source>
</evidence>
<dbReference type="Pfam" id="PF00970">
    <property type="entry name" value="FAD_binding_6"/>
    <property type="match status" value="1"/>
</dbReference>
<reference evidence="2 3" key="1">
    <citation type="journal article" date="2016" name="Nat. Commun.">
        <title>Thousands of microbial genomes shed light on interconnected biogeochemical processes in an aquifer system.</title>
        <authorList>
            <person name="Anantharaman K."/>
            <person name="Brown C.T."/>
            <person name="Hug L.A."/>
            <person name="Sharon I."/>
            <person name="Castelle C.J."/>
            <person name="Probst A.J."/>
            <person name="Thomas B.C."/>
            <person name="Singh A."/>
            <person name="Wilkins M.J."/>
            <person name="Karaoz U."/>
            <person name="Brodie E.L."/>
            <person name="Williams K.H."/>
            <person name="Hubbard S.S."/>
            <person name="Banfield J.F."/>
        </authorList>
    </citation>
    <scope>NUCLEOTIDE SEQUENCE [LARGE SCALE GENOMIC DNA]</scope>
</reference>
<dbReference type="Gene3D" id="2.40.30.10">
    <property type="entry name" value="Translation factors"/>
    <property type="match status" value="1"/>
</dbReference>
<dbReference type="Pfam" id="PF00175">
    <property type="entry name" value="NAD_binding_1"/>
    <property type="match status" value="1"/>
</dbReference>
<evidence type="ECO:0000313" key="3">
    <source>
        <dbReference type="Proteomes" id="UP000178372"/>
    </source>
</evidence>
<evidence type="ECO:0000259" key="1">
    <source>
        <dbReference type="PROSITE" id="PS51384"/>
    </source>
</evidence>
<dbReference type="InterPro" id="IPR017938">
    <property type="entry name" value="Riboflavin_synthase-like_b-brl"/>
</dbReference>
<dbReference type="PRINTS" id="PR00410">
    <property type="entry name" value="PHEHYDRXLASE"/>
</dbReference>
<dbReference type="InterPro" id="IPR039261">
    <property type="entry name" value="FNR_nucleotide-bd"/>
</dbReference>
<comment type="caution">
    <text evidence="2">The sequence shown here is derived from an EMBL/GenBank/DDBJ whole genome shotgun (WGS) entry which is preliminary data.</text>
</comment>
<dbReference type="Proteomes" id="UP000178372">
    <property type="component" value="Unassembled WGS sequence"/>
</dbReference>
<accession>A0A1F7G8N9</accession>
<dbReference type="PROSITE" id="PS51384">
    <property type="entry name" value="FAD_FR"/>
    <property type="match status" value="1"/>
</dbReference>
<protein>
    <recommendedName>
        <fullName evidence="1">FAD-binding FR-type domain-containing protein</fullName>
    </recommendedName>
</protein>
<dbReference type="InterPro" id="IPR017927">
    <property type="entry name" value="FAD-bd_FR_type"/>
</dbReference>
<dbReference type="SUPFAM" id="SSF63380">
    <property type="entry name" value="Riboflavin synthase domain-like"/>
    <property type="match status" value="1"/>
</dbReference>
<dbReference type="CDD" id="cd00322">
    <property type="entry name" value="FNR_like"/>
    <property type="match status" value="1"/>
</dbReference>
<dbReference type="SUPFAM" id="SSF52343">
    <property type="entry name" value="Ferredoxin reductase-like, C-terminal NADP-linked domain"/>
    <property type="match status" value="1"/>
</dbReference>
<sequence>MVHDYTASLVSRKEVAPNIFHISFKLQDDGNFVFAPGQYLLLKVKDQYRQFSISVYKESVRTFDLIIEYFENGLASEYLKHLKIGELSEFKGPAGIFVQHEVARSIIYLATGTGVAPILTMINSVVIKNRTHPMFLFWGLPTKKDVYLEDQLRNWSEKNQLFRYAICLSKEKSIITKPLYKGHIQDNIKDIIGNTMLSNCDVYICGGKDAVVGLKEYALDNRVDAQRLYFERFN</sequence>
<dbReference type="GO" id="GO:0016491">
    <property type="term" value="F:oxidoreductase activity"/>
    <property type="evidence" value="ECO:0007669"/>
    <property type="project" value="InterPro"/>
</dbReference>
<dbReference type="AlphaFoldDB" id="A0A1F7G8N9"/>
<dbReference type="PRINTS" id="PR00371">
    <property type="entry name" value="FPNCR"/>
</dbReference>
<proteinExistence type="predicted"/>
<dbReference type="Gene3D" id="3.40.50.80">
    <property type="entry name" value="Nucleotide-binding domain of ferredoxin-NADP reductase (FNR) module"/>
    <property type="match status" value="1"/>
</dbReference>
<feature type="domain" description="FAD-binding FR-type" evidence="1">
    <location>
        <begin position="2"/>
        <end position="100"/>
    </location>
</feature>
<dbReference type="InterPro" id="IPR001709">
    <property type="entry name" value="Flavoprot_Pyr_Nucl_cyt_Rdtase"/>
</dbReference>
<name>A0A1F7G8N9_9BACT</name>
<organism evidence="2 3">
    <name type="scientific">Candidatus Roizmanbacteria bacterium RIFCSPHIGHO2_01_FULL_39_12b</name>
    <dbReference type="NCBI Taxonomy" id="1802030"/>
    <lineage>
        <taxon>Bacteria</taxon>
        <taxon>Candidatus Roizmaniibacteriota</taxon>
    </lineage>
</organism>
<dbReference type="PANTHER" id="PTHR47354:SF5">
    <property type="entry name" value="PROTEIN RFBI"/>
    <property type="match status" value="1"/>
</dbReference>
<dbReference type="EMBL" id="MFZF01000033">
    <property type="protein sequence ID" value="OGK15196.1"/>
    <property type="molecule type" value="Genomic_DNA"/>
</dbReference>
<dbReference type="PANTHER" id="PTHR47354">
    <property type="entry name" value="NADH OXIDOREDUCTASE HCR"/>
    <property type="match status" value="1"/>
</dbReference>
<dbReference type="InterPro" id="IPR050415">
    <property type="entry name" value="MRET"/>
</dbReference>
<dbReference type="InterPro" id="IPR001433">
    <property type="entry name" value="OxRdtase_FAD/NAD-bd"/>
</dbReference>
<gene>
    <name evidence="2" type="ORF">A2690_00255</name>
</gene>